<evidence type="ECO:0000256" key="5">
    <source>
        <dbReference type="SAM" id="Coils"/>
    </source>
</evidence>
<reference evidence="8" key="1">
    <citation type="submission" date="2023-10" db="EMBL/GenBank/DDBJ databases">
        <title>Chromosome-level genome of the transformable northern wattle, Acacia crassicarpa.</title>
        <authorList>
            <person name="Massaro I."/>
            <person name="Sinha N.R."/>
            <person name="Poethig S."/>
            <person name="Leichty A.R."/>
        </authorList>
    </citation>
    <scope>NUCLEOTIDE SEQUENCE</scope>
    <source>
        <strain evidence="8">Acra3RX</strain>
        <tissue evidence="8">Leaf</tissue>
    </source>
</reference>
<comment type="caution">
    <text evidence="8">The sequence shown here is derived from an EMBL/GenBank/DDBJ whole genome shotgun (WGS) entry which is preliminary data.</text>
</comment>
<evidence type="ECO:0000256" key="4">
    <source>
        <dbReference type="PROSITE-ProRule" id="PRU01343"/>
    </source>
</evidence>
<dbReference type="Proteomes" id="UP001293593">
    <property type="component" value="Unassembled WGS sequence"/>
</dbReference>
<evidence type="ECO:0000259" key="7">
    <source>
        <dbReference type="PROSITE" id="PS51999"/>
    </source>
</evidence>
<name>A0AAE1JAN6_9FABA</name>
<dbReference type="PROSITE" id="PS51999">
    <property type="entry name" value="ZF_GRF"/>
    <property type="match status" value="1"/>
</dbReference>
<dbReference type="GO" id="GO:0008270">
    <property type="term" value="F:zinc ion binding"/>
    <property type="evidence" value="ECO:0007669"/>
    <property type="project" value="UniProtKB-KW"/>
</dbReference>
<accession>A0AAE1JAN6</accession>
<keyword evidence="3" id="KW-0862">Zinc</keyword>
<evidence type="ECO:0000256" key="6">
    <source>
        <dbReference type="SAM" id="Phobius"/>
    </source>
</evidence>
<evidence type="ECO:0000313" key="8">
    <source>
        <dbReference type="EMBL" id="KAK4265292.1"/>
    </source>
</evidence>
<dbReference type="InterPro" id="IPR010666">
    <property type="entry name" value="Znf_GRF"/>
</dbReference>
<protein>
    <recommendedName>
        <fullName evidence="7">GRF-type domain-containing protein</fullName>
    </recommendedName>
</protein>
<dbReference type="Pfam" id="PF06839">
    <property type="entry name" value="Zn_ribbon_GRF"/>
    <property type="match status" value="1"/>
</dbReference>
<dbReference type="PANTHER" id="PTHR33248">
    <property type="entry name" value="ZINC ION-BINDING PROTEIN"/>
    <property type="match status" value="1"/>
</dbReference>
<keyword evidence="6" id="KW-1133">Transmembrane helix</keyword>
<evidence type="ECO:0000256" key="1">
    <source>
        <dbReference type="ARBA" id="ARBA00022723"/>
    </source>
</evidence>
<keyword evidence="2 4" id="KW-0863">Zinc-finger</keyword>
<dbReference type="AlphaFoldDB" id="A0AAE1JAN6"/>
<proteinExistence type="predicted"/>
<dbReference type="EMBL" id="JAWXYG010000008">
    <property type="protein sequence ID" value="KAK4265292.1"/>
    <property type="molecule type" value="Genomic_DNA"/>
</dbReference>
<sequence length="165" mass="19742">MTSSSSSSTARCRRRVVLLRQPSREDDYEGPKRYCYHRMVASRWTAWTDGNPGRRFYGCPYYYQDGWCGFFAWHDNEFGERANTVIKELLDDIDKLYDENSFLRRAEHGQRMSEELDVIHSDLRKLKRRHELYDGELRKGEKKFKVAMSLLFVTCVWLCVLYLKM</sequence>
<feature type="transmembrane region" description="Helical" evidence="6">
    <location>
        <begin position="146"/>
        <end position="163"/>
    </location>
</feature>
<keyword evidence="6" id="KW-0472">Membrane</keyword>
<evidence type="ECO:0000256" key="3">
    <source>
        <dbReference type="ARBA" id="ARBA00022833"/>
    </source>
</evidence>
<keyword evidence="5" id="KW-0175">Coiled coil</keyword>
<gene>
    <name evidence="8" type="ORF">QN277_026361</name>
</gene>
<organism evidence="8 9">
    <name type="scientific">Acacia crassicarpa</name>
    <name type="common">northern wattle</name>
    <dbReference type="NCBI Taxonomy" id="499986"/>
    <lineage>
        <taxon>Eukaryota</taxon>
        <taxon>Viridiplantae</taxon>
        <taxon>Streptophyta</taxon>
        <taxon>Embryophyta</taxon>
        <taxon>Tracheophyta</taxon>
        <taxon>Spermatophyta</taxon>
        <taxon>Magnoliopsida</taxon>
        <taxon>eudicotyledons</taxon>
        <taxon>Gunneridae</taxon>
        <taxon>Pentapetalae</taxon>
        <taxon>rosids</taxon>
        <taxon>fabids</taxon>
        <taxon>Fabales</taxon>
        <taxon>Fabaceae</taxon>
        <taxon>Caesalpinioideae</taxon>
        <taxon>mimosoid clade</taxon>
        <taxon>Acacieae</taxon>
        <taxon>Acacia</taxon>
    </lineage>
</organism>
<keyword evidence="1" id="KW-0479">Metal-binding</keyword>
<feature type="domain" description="GRF-type" evidence="7">
    <location>
        <begin position="35"/>
        <end position="77"/>
    </location>
</feature>
<evidence type="ECO:0000313" key="9">
    <source>
        <dbReference type="Proteomes" id="UP001293593"/>
    </source>
</evidence>
<keyword evidence="9" id="KW-1185">Reference proteome</keyword>
<evidence type="ECO:0000256" key="2">
    <source>
        <dbReference type="ARBA" id="ARBA00022771"/>
    </source>
</evidence>
<feature type="coiled-coil region" evidence="5">
    <location>
        <begin position="86"/>
        <end position="143"/>
    </location>
</feature>
<keyword evidence="6" id="KW-0812">Transmembrane</keyword>